<name>A0A8X7Z8Q7_POPTO</name>
<dbReference type="EMBL" id="JAAWWB010000016">
    <property type="protein sequence ID" value="KAG6764205.1"/>
    <property type="molecule type" value="Genomic_DNA"/>
</dbReference>
<dbReference type="GO" id="GO:0009507">
    <property type="term" value="C:chloroplast"/>
    <property type="evidence" value="ECO:0007669"/>
    <property type="project" value="TreeGrafter"/>
</dbReference>
<dbReference type="OrthoDB" id="588330at2759"/>
<dbReference type="GO" id="GO:0016297">
    <property type="term" value="F:fatty acyl-[ACP] hydrolase activity"/>
    <property type="evidence" value="ECO:0007669"/>
    <property type="project" value="TreeGrafter"/>
</dbReference>
<dbReference type="AlphaFoldDB" id="A0A8X7Z8Q7"/>
<dbReference type="PANTHER" id="PTHR31793:SF27">
    <property type="entry name" value="NOVEL THIOESTERASE SUPERFAMILY DOMAIN AND SAPOSIN A-TYPE DOMAIN CONTAINING PROTEIN (0610012H03RIK)"/>
    <property type="match status" value="1"/>
</dbReference>
<evidence type="ECO:0000256" key="2">
    <source>
        <dbReference type="ARBA" id="ARBA00022801"/>
    </source>
</evidence>
<keyword evidence="4" id="KW-1185">Reference proteome</keyword>
<gene>
    <name evidence="3" type="ORF">POTOM_031664</name>
</gene>
<proteinExistence type="inferred from homology"/>
<comment type="caution">
    <text evidence="3">The sequence shown here is derived from an EMBL/GenBank/DDBJ whole genome shotgun (WGS) entry which is preliminary data.</text>
</comment>
<organism evidence="3 4">
    <name type="scientific">Populus tomentosa</name>
    <name type="common">Chinese white poplar</name>
    <dbReference type="NCBI Taxonomy" id="118781"/>
    <lineage>
        <taxon>Eukaryota</taxon>
        <taxon>Viridiplantae</taxon>
        <taxon>Streptophyta</taxon>
        <taxon>Embryophyta</taxon>
        <taxon>Tracheophyta</taxon>
        <taxon>Spermatophyta</taxon>
        <taxon>Magnoliopsida</taxon>
        <taxon>eudicotyledons</taxon>
        <taxon>Gunneridae</taxon>
        <taxon>Pentapetalae</taxon>
        <taxon>rosids</taxon>
        <taxon>fabids</taxon>
        <taxon>Malpighiales</taxon>
        <taxon>Salicaceae</taxon>
        <taxon>Saliceae</taxon>
        <taxon>Populus</taxon>
    </lineage>
</organism>
<keyword evidence="2" id="KW-0378">Hydrolase</keyword>
<reference evidence="3" key="1">
    <citation type="journal article" date="2020" name="bioRxiv">
        <title>Hybrid origin of Populus tomentosa Carr. identified through genome sequencing and phylogenomic analysis.</title>
        <authorList>
            <person name="An X."/>
            <person name="Gao K."/>
            <person name="Chen Z."/>
            <person name="Li J."/>
            <person name="Yang X."/>
            <person name="Yang X."/>
            <person name="Zhou J."/>
            <person name="Guo T."/>
            <person name="Zhao T."/>
            <person name="Huang S."/>
            <person name="Miao D."/>
            <person name="Khan W.U."/>
            <person name="Rao P."/>
            <person name="Ye M."/>
            <person name="Lei B."/>
            <person name="Liao W."/>
            <person name="Wang J."/>
            <person name="Ji L."/>
            <person name="Li Y."/>
            <person name="Guo B."/>
            <person name="Mustafa N.S."/>
            <person name="Li S."/>
            <person name="Yun Q."/>
            <person name="Keller S.R."/>
            <person name="Mao J."/>
            <person name="Zhang R."/>
            <person name="Strauss S.H."/>
        </authorList>
    </citation>
    <scope>NUCLEOTIDE SEQUENCE</scope>
    <source>
        <strain evidence="3">GM15</strain>
        <tissue evidence="3">Leaf</tissue>
    </source>
</reference>
<dbReference type="Proteomes" id="UP000886885">
    <property type="component" value="Chromosome 8D"/>
</dbReference>
<evidence type="ECO:0000313" key="3">
    <source>
        <dbReference type="EMBL" id="KAG6764205.1"/>
    </source>
</evidence>
<comment type="similarity">
    <text evidence="1">Belongs to the 4-hydroxybenzoyl-CoA thioesterase family.</text>
</comment>
<evidence type="ECO:0000256" key="1">
    <source>
        <dbReference type="ARBA" id="ARBA00005953"/>
    </source>
</evidence>
<accession>A0A8X7Z8Q7</accession>
<sequence length="229" mass="25831">MGRLQDLRKLLIKGCCRRLGLRLSVSEFTNPIPGVLWDEWISGSGAKVHDCELDRYRAVNNAVYASNCQRRHGLLERIGIGAEARTGYALALSNSQPAKSIGDRFVVKTGISGSSSARLHFEYFVVRLPKAENLRNSNATLCSLSWKQKQWLSGLTEIIVRCVPPELGFKFVQFLRLRGLIALTIDSRISRRASPRKQKDGGGQRIITHRITSSRPRRPLDHKWELVLL</sequence>
<protein>
    <submittedName>
        <fullName evidence="3">Uncharacterized protein</fullName>
    </submittedName>
</protein>
<dbReference type="PANTHER" id="PTHR31793">
    <property type="entry name" value="4-HYDROXYBENZOYL-COA THIOESTERASE FAMILY MEMBER"/>
    <property type="match status" value="1"/>
</dbReference>
<evidence type="ECO:0000313" key="4">
    <source>
        <dbReference type="Proteomes" id="UP000886885"/>
    </source>
</evidence>
<dbReference type="InterPro" id="IPR050563">
    <property type="entry name" value="4-hydroxybenzoyl-CoA_TE"/>
</dbReference>